<organism evidence="4">
    <name type="scientific">Schistocephalus solidus</name>
    <name type="common">Tapeworm</name>
    <dbReference type="NCBI Taxonomy" id="70667"/>
    <lineage>
        <taxon>Eukaryota</taxon>
        <taxon>Metazoa</taxon>
        <taxon>Spiralia</taxon>
        <taxon>Lophotrochozoa</taxon>
        <taxon>Platyhelminthes</taxon>
        <taxon>Cestoda</taxon>
        <taxon>Eucestoda</taxon>
        <taxon>Diphyllobothriidea</taxon>
        <taxon>Diphyllobothriidae</taxon>
        <taxon>Schistocephalus</taxon>
    </lineage>
</organism>
<name>A0A183TNX2_SCHSO</name>
<keyword evidence="3" id="KW-1185">Reference proteome</keyword>
<evidence type="ECO:0000313" key="3">
    <source>
        <dbReference type="Proteomes" id="UP000275846"/>
    </source>
</evidence>
<protein>
    <submittedName>
        <fullName evidence="4">Reverse transcriptase domain-containing protein</fullName>
    </submittedName>
</protein>
<evidence type="ECO:0000313" key="2">
    <source>
        <dbReference type="EMBL" id="VDM04556.1"/>
    </source>
</evidence>
<dbReference type="WBParaSite" id="SSLN_0001885301-mRNA-1">
    <property type="protein sequence ID" value="SSLN_0001885301-mRNA-1"/>
    <property type="gene ID" value="SSLN_0001885301"/>
</dbReference>
<feature type="compositionally biased region" description="Basic and acidic residues" evidence="1">
    <location>
        <begin position="86"/>
        <end position="116"/>
    </location>
</feature>
<sequence>MTVRVSDKRKVSEAFSMTNRVNQGCVLAPNLFSLMLSVMLMDAHRDEHPGIRIAYGNDGHLNSQRMQAPTRMSTTIGLRVESPRYSPEHKTEDVQGRRPDDTPLRSENLDHLLEPS</sequence>
<proteinExistence type="predicted"/>
<reference evidence="4" key="1">
    <citation type="submission" date="2016-06" db="UniProtKB">
        <authorList>
            <consortium name="WormBaseParasite"/>
        </authorList>
    </citation>
    <scope>IDENTIFICATION</scope>
</reference>
<accession>A0A183TNX2</accession>
<dbReference type="AlphaFoldDB" id="A0A183TNX2"/>
<evidence type="ECO:0000256" key="1">
    <source>
        <dbReference type="SAM" id="MobiDB-lite"/>
    </source>
</evidence>
<dbReference type="Proteomes" id="UP000275846">
    <property type="component" value="Unassembled WGS sequence"/>
</dbReference>
<evidence type="ECO:0000313" key="4">
    <source>
        <dbReference type="WBParaSite" id="SSLN_0001885301-mRNA-1"/>
    </source>
</evidence>
<dbReference type="EMBL" id="UYSU01043830">
    <property type="protein sequence ID" value="VDM04556.1"/>
    <property type="molecule type" value="Genomic_DNA"/>
</dbReference>
<feature type="region of interest" description="Disordered" evidence="1">
    <location>
        <begin position="76"/>
        <end position="116"/>
    </location>
</feature>
<gene>
    <name evidence="2" type="ORF">SSLN_LOCUS18170</name>
</gene>
<reference evidence="2 3" key="2">
    <citation type="submission" date="2018-11" db="EMBL/GenBank/DDBJ databases">
        <authorList>
            <consortium name="Pathogen Informatics"/>
        </authorList>
    </citation>
    <scope>NUCLEOTIDE SEQUENCE [LARGE SCALE GENOMIC DNA]</scope>
    <source>
        <strain evidence="2 3">NST_G2</strain>
    </source>
</reference>